<comment type="similarity">
    <text evidence="1">Belongs to the nitronate monooxygenase family. NMO class I subfamily.</text>
</comment>
<dbReference type="AlphaFoldDB" id="A0A0J7XKM6"/>
<dbReference type="Proteomes" id="UP000052268">
    <property type="component" value="Unassembled WGS sequence"/>
</dbReference>
<dbReference type="InterPro" id="IPR013785">
    <property type="entry name" value="Aldolase_TIM"/>
</dbReference>
<evidence type="ECO:0000313" key="8">
    <source>
        <dbReference type="Proteomes" id="UP000052268"/>
    </source>
</evidence>
<comment type="caution">
    <text evidence="7">The sequence shown here is derived from an EMBL/GenBank/DDBJ whole genome shotgun (WGS) entry which is preliminary data.</text>
</comment>
<dbReference type="CDD" id="cd04730">
    <property type="entry name" value="NPD_like"/>
    <property type="match status" value="1"/>
</dbReference>
<evidence type="ECO:0000256" key="1">
    <source>
        <dbReference type="ARBA" id="ARBA00009881"/>
    </source>
</evidence>
<organism evidence="7 8">
    <name type="scientific">Novosphingobium barchaimii LL02</name>
    <dbReference type="NCBI Taxonomy" id="1114963"/>
    <lineage>
        <taxon>Bacteria</taxon>
        <taxon>Pseudomonadati</taxon>
        <taxon>Pseudomonadota</taxon>
        <taxon>Alphaproteobacteria</taxon>
        <taxon>Sphingomonadales</taxon>
        <taxon>Sphingomonadaceae</taxon>
        <taxon>Novosphingobium</taxon>
    </lineage>
</organism>
<dbReference type="InterPro" id="IPR004136">
    <property type="entry name" value="NMO"/>
</dbReference>
<dbReference type="PATRIC" id="fig|1114963.3.peg.4278"/>
<dbReference type="Gene3D" id="3.20.20.70">
    <property type="entry name" value="Aldolase class I"/>
    <property type="match status" value="1"/>
</dbReference>
<keyword evidence="4" id="KW-0560">Oxidoreductase</keyword>
<proteinExistence type="inferred from homology"/>
<keyword evidence="8" id="KW-1185">Reference proteome</keyword>
<evidence type="ECO:0000256" key="5">
    <source>
        <dbReference type="ARBA" id="ARBA00023033"/>
    </source>
</evidence>
<keyword evidence="5" id="KW-0503">Monooxygenase</keyword>
<dbReference type="EMBL" id="JACU01000011">
    <property type="protein sequence ID" value="KMS51663.1"/>
    <property type="molecule type" value="Genomic_DNA"/>
</dbReference>
<dbReference type="PANTHER" id="PTHR42747">
    <property type="entry name" value="NITRONATE MONOOXYGENASE-RELATED"/>
    <property type="match status" value="1"/>
</dbReference>
<keyword evidence="2" id="KW-0285">Flavoprotein</keyword>
<sequence>MEELVVQLRAVSNALARFAQDHPDRVIAPLAVNISPNFSQDEFRAHLAECRRYGVRIIVTSVGDPSLNAPLVRDYGMLHFHDATTIRFAEKAVRAKVDGIICIGAGGGGHSGTISHLAFIPQVREMFAGTIVMAGAIANGAAIRAAEVLGADLSYVGTRMIATQEAAAPPLYKQMLVDAGLTDLIYTKDVSGLPANWLKPSLRRAGLDPDNLPSTERRLSDESAGTGKPWRDIWSGGQGLGLICDIPSVAELVDRLRKEYLLACSTPTFTASSACNDG</sequence>
<evidence type="ECO:0000256" key="4">
    <source>
        <dbReference type="ARBA" id="ARBA00023002"/>
    </source>
</evidence>
<keyword evidence="3" id="KW-0288">FMN</keyword>
<gene>
    <name evidence="7" type="ORF">V474_03265</name>
</gene>
<evidence type="ECO:0000256" key="2">
    <source>
        <dbReference type="ARBA" id="ARBA00022630"/>
    </source>
</evidence>
<dbReference type="PANTHER" id="PTHR42747:SF4">
    <property type="entry name" value="BLR1330 PROTEIN"/>
    <property type="match status" value="1"/>
</dbReference>
<name>A0A0J7XKM6_9SPHN</name>
<evidence type="ECO:0000313" key="7">
    <source>
        <dbReference type="EMBL" id="KMS51663.1"/>
    </source>
</evidence>
<reference evidence="7 8" key="1">
    <citation type="journal article" date="2015" name="G3 (Bethesda)">
        <title>Insights into Ongoing Evolution of the Hexachlorocyclohexane Catabolic Pathway from Comparative Genomics of Ten Sphingomonadaceae Strains.</title>
        <authorList>
            <person name="Pearce S.L."/>
            <person name="Oakeshott J.G."/>
            <person name="Pandey G."/>
        </authorList>
    </citation>
    <scope>NUCLEOTIDE SEQUENCE [LARGE SCALE GENOMIC DNA]</scope>
    <source>
        <strain evidence="7 8">LL02</strain>
    </source>
</reference>
<dbReference type="Pfam" id="PF03060">
    <property type="entry name" value="NMO"/>
    <property type="match status" value="1"/>
</dbReference>
<dbReference type="SUPFAM" id="SSF51412">
    <property type="entry name" value="Inosine monophosphate dehydrogenase (IMPDH)"/>
    <property type="match status" value="1"/>
</dbReference>
<dbReference type="GO" id="GO:0018580">
    <property type="term" value="F:nitronate monooxygenase activity"/>
    <property type="evidence" value="ECO:0007669"/>
    <property type="project" value="InterPro"/>
</dbReference>
<protein>
    <submittedName>
        <fullName evidence="7">Uncharacterized protein</fullName>
    </submittedName>
</protein>
<evidence type="ECO:0000256" key="6">
    <source>
        <dbReference type="SAM" id="MobiDB-lite"/>
    </source>
</evidence>
<accession>A0A0J7XKM6</accession>
<feature type="region of interest" description="Disordered" evidence="6">
    <location>
        <begin position="208"/>
        <end position="227"/>
    </location>
</feature>
<evidence type="ECO:0000256" key="3">
    <source>
        <dbReference type="ARBA" id="ARBA00022643"/>
    </source>
</evidence>